<dbReference type="AlphaFoldDB" id="A0A0F9A921"/>
<reference evidence="1" key="1">
    <citation type="journal article" date="2015" name="Nature">
        <title>Complex archaea that bridge the gap between prokaryotes and eukaryotes.</title>
        <authorList>
            <person name="Spang A."/>
            <person name="Saw J.H."/>
            <person name="Jorgensen S.L."/>
            <person name="Zaremba-Niedzwiedzka K."/>
            <person name="Martijn J."/>
            <person name="Lind A.E."/>
            <person name="van Eijk R."/>
            <person name="Schleper C."/>
            <person name="Guy L."/>
            <person name="Ettema T.J."/>
        </authorList>
    </citation>
    <scope>NUCLEOTIDE SEQUENCE</scope>
</reference>
<accession>A0A0F9A921</accession>
<evidence type="ECO:0000313" key="1">
    <source>
        <dbReference type="EMBL" id="KKK75004.1"/>
    </source>
</evidence>
<dbReference type="EMBL" id="LAZR01056058">
    <property type="protein sequence ID" value="KKK75004.1"/>
    <property type="molecule type" value="Genomic_DNA"/>
</dbReference>
<gene>
    <name evidence="1" type="ORF">LCGC14_2878110</name>
</gene>
<name>A0A0F9A921_9ZZZZ</name>
<proteinExistence type="predicted"/>
<sequence length="108" mass="12644">MKIRVLDIEPILTALKERPHEFILVEHTLNHKPSKYRFWVSNGFWFYGIWEIPGRRGKASFGFWQKICFHRAFVPFKRAYAKRLRAGVSELDAEIHSKFSPLGPGSTP</sequence>
<protein>
    <submittedName>
        <fullName evidence="1">Uncharacterized protein</fullName>
    </submittedName>
</protein>
<organism evidence="1">
    <name type="scientific">marine sediment metagenome</name>
    <dbReference type="NCBI Taxonomy" id="412755"/>
    <lineage>
        <taxon>unclassified sequences</taxon>
        <taxon>metagenomes</taxon>
        <taxon>ecological metagenomes</taxon>
    </lineage>
</organism>
<comment type="caution">
    <text evidence="1">The sequence shown here is derived from an EMBL/GenBank/DDBJ whole genome shotgun (WGS) entry which is preliminary data.</text>
</comment>